<sequence>MLLPIAAAGTGGLSAVLYLRRRRWLDAALAVVAGGALAAMLALPAGTAPAGAGGTLALTDDVRELDATTVAEAARIELRGHGLFDAEWRDLPARPVAWQAPRGEALWLDFPRTVARGRSFALTVTRANGAGPWRVQLLAENGAVLDQASGSGGQLTVQWLPPLAERLVLRARLQDGVGKTLHEGPVPLLVTEPQPLQVVGRFGAASFDTRVLNGLLTDSGAMLDWQTVLGAVVTRTETARAPLTSPNAAVIDAAWFERQGSAARTALLAQVAQGMPLIVLGGNAAAPAAWQGALGLPLAPQSVTTEKEDTRHVTAGGTVLALAPASYNPPRDAGMAWQVAARDNDGKPWLWQRPWQQGRIAWVGVADWHRHAIAAPRALAGWWQQVVDRGAQGSVQSLAWLQPDPLPLPGLRTELCAHGVKPGAAVTVPGQAPLAWQARTDRAGAACVAFWPRQPGWLTARSGTATGAMYVYAAGDWPAWQAGLRQAATQRYIARPPAPIAKADSGAAALPRWPFAVLLAASLLALWWRERR</sequence>
<reference evidence="3" key="1">
    <citation type="journal article" date="2019" name="Int. J. Syst. Evol. Microbiol.">
        <title>The Global Catalogue of Microorganisms (GCM) 10K type strain sequencing project: providing services to taxonomists for standard genome sequencing and annotation.</title>
        <authorList>
            <consortium name="The Broad Institute Genomics Platform"/>
            <consortium name="The Broad Institute Genome Sequencing Center for Infectious Disease"/>
            <person name="Wu L."/>
            <person name="Ma J."/>
        </authorList>
    </citation>
    <scope>NUCLEOTIDE SEQUENCE [LARGE SCALE GENOMIC DNA]</scope>
    <source>
        <strain evidence="3">CGMCC 1.15931</strain>
    </source>
</reference>
<keyword evidence="3" id="KW-1185">Reference proteome</keyword>
<keyword evidence="1" id="KW-0812">Transmembrane</keyword>
<name>A0ABQ1L847_9BURK</name>
<protein>
    <submittedName>
        <fullName evidence="2">Uncharacterized protein</fullName>
    </submittedName>
</protein>
<gene>
    <name evidence="2" type="ORF">GCM10011572_46730</name>
</gene>
<keyword evidence="1" id="KW-0472">Membrane</keyword>
<evidence type="ECO:0000313" key="2">
    <source>
        <dbReference type="EMBL" id="GGC20000.1"/>
    </source>
</evidence>
<dbReference type="InterPro" id="IPR006311">
    <property type="entry name" value="TAT_signal"/>
</dbReference>
<dbReference type="EMBL" id="BMKG01000027">
    <property type="protein sequence ID" value="GGC20000.1"/>
    <property type="molecule type" value="Genomic_DNA"/>
</dbReference>
<feature type="transmembrane region" description="Helical" evidence="1">
    <location>
        <begin position="24"/>
        <end position="43"/>
    </location>
</feature>
<dbReference type="PROSITE" id="PS51318">
    <property type="entry name" value="TAT"/>
    <property type="match status" value="1"/>
</dbReference>
<proteinExistence type="predicted"/>
<organism evidence="2 3">
    <name type="scientific">Pseudoduganella buxea</name>
    <dbReference type="NCBI Taxonomy" id="1949069"/>
    <lineage>
        <taxon>Bacteria</taxon>
        <taxon>Pseudomonadati</taxon>
        <taxon>Pseudomonadota</taxon>
        <taxon>Betaproteobacteria</taxon>
        <taxon>Burkholderiales</taxon>
        <taxon>Oxalobacteraceae</taxon>
        <taxon>Telluria group</taxon>
        <taxon>Pseudoduganella</taxon>
    </lineage>
</organism>
<accession>A0ABQ1L847</accession>
<evidence type="ECO:0000313" key="3">
    <source>
        <dbReference type="Proteomes" id="UP000622638"/>
    </source>
</evidence>
<evidence type="ECO:0000256" key="1">
    <source>
        <dbReference type="SAM" id="Phobius"/>
    </source>
</evidence>
<dbReference type="Proteomes" id="UP000622638">
    <property type="component" value="Unassembled WGS sequence"/>
</dbReference>
<comment type="caution">
    <text evidence="2">The sequence shown here is derived from an EMBL/GenBank/DDBJ whole genome shotgun (WGS) entry which is preliminary data.</text>
</comment>
<keyword evidence="1" id="KW-1133">Transmembrane helix</keyword>